<comment type="caution">
    <text evidence="1">The sequence shown here is derived from an EMBL/GenBank/DDBJ whole genome shotgun (WGS) entry which is preliminary data.</text>
</comment>
<evidence type="ECO:0000313" key="1">
    <source>
        <dbReference type="EMBL" id="GHO97526.1"/>
    </source>
</evidence>
<organism evidence="1 2">
    <name type="scientific">Reticulibacter mediterranei</name>
    <dbReference type="NCBI Taxonomy" id="2778369"/>
    <lineage>
        <taxon>Bacteria</taxon>
        <taxon>Bacillati</taxon>
        <taxon>Chloroflexota</taxon>
        <taxon>Ktedonobacteria</taxon>
        <taxon>Ktedonobacterales</taxon>
        <taxon>Reticulibacteraceae</taxon>
        <taxon>Reticulibacter</taxon>
    </lineage>
</organism>
<gene>
    <name evidence="1" type="ORF">KSF_075740</name>
</gene>
<name>A0A8J3IMZ4_9CHLR</name>
<keyword evidence="2" id="KW-1185">Reference proteome</keyword>
<dbReference type="EMBL" id="BNJK01000001">
    <property type="protein sequence ID" value="GHO97526.1"/>
    <property type="molecule type" value="Genomic_DNA"/>
</dbReference>
<evidence type="ECO:0000313" key="2">
    <source>
        <dbReference type="Proteomes" id="UP000597444"/>
    </source>
</evidence>
<sequence length="61" mass="6771">MPRFIIGEPEFIFISILVMHRIVAALTESLCIQPKLLPLPIMSNAPLTKCYASLAEVPGYL</sequence>
<reference evidence="1" key="1">
    <citation type="submission" date="2020-10" db="EMBL/GenBank/DDBJ databases">
        <title>Taxonomic study of unclassified bacteria belonging to the class Ktedonobacteria.</title>
        <authorList>
            <person name="Yabe S."/>
            <person name="Wang C.M."/>
            <person name="Zheng Y."/>
            <person name="Sakai Y."/>
            <person name="Cavaletti L."/>
            <person name="Monciardini P."/>
            <person name="Donadio S."/>
        </authorList>
    </citation>
    <scope>NUCLEOTIDE SEQUENCE</scope>
    <source>
        <strain evidence="1">ID150040</strain>
    </source>
</reference>
<proteinExistence type="predicted"/>
<accession>A0A8J3IMZ4</accession>
<dbReference type="AlphaFoldDB" id="A0A8J3IMZ4"/>
<protein>
    <submittedName>
        <fullName evidence="1">Uncharacterized protein</fullName>
    </submittedName>
</protein>
<dbReference type="Proteomes" id="UP000597444">
    <property type="component" value="Unassembled WGS sequence"/>
</dbReference>